<evidence type="ECO:0000256" key="2">
    <source>
        <dbReference type="SAM" id="MobiDB-lite"/>
    </source>
</evidence>
<dbReference type="Gene3D" id="3.30.910.20">
    <property type="entry name" value="Skp domain"/>
    <property type="match status" value="1"/>
</dbReference>
<dbReference type="GO" id="GO:0051082">
    <property type="term" value="F:unfolded protein binding"/>
    <property type="evidence" value="ECO:0007669"/>
    <property type="project" value="InterPro"/>
</dbReference>
<accession>A0A6L5Z077</accession>
<reference evidence="4 5" key="1">
    <citation type="submission" date="2019-10" db="EMBL/GenBank/DDBJ databases">
        <title>Cognatihalovulum marinum gen. nov. sp. nov., a new member of the family Rhodobacteraceae isolated from deep seawater of the Northwest Indian Ocean.</title>
        <authorList>
            <person name="Ruan C."/>
            <person name="Wang J."/>
            <person name="Zheng X."/>
            <person name="Song L."/>
            <person name="Zhu Y."/>
            <person name="Huang Y."/>
            <person name="Lu Z."/>
            <person name="Du W."/>
            <person name="Huang L."/>
            <person name="Dai X."/>
        </authorList>
    </citation>
    <scope>NUCLEOTIDE SEQUENCE [LARGE SCALE GENOMIC DNA]</scope>
    <source>
        <strain evidence="4 5">2CG4</strain>
    </source>
</reference>
<keyword evidence="3" id="KW-0732">Signal</keyword>
<gene>
    <name evidence="4" type="ORF">GE300_09935</name>
</gene>
<dbReference type="InterPro" id="IPR005632">
    <property type="entry name" value="Chaperone_Skp"/>
</dbReference>
<feature type="coiled-coil region" evidence="1">
    <location>
        <begin position="58"/>
        <end position="85"/>
    </location>
</feature>
<keyword evidence="5" id="KW-1185">Reference proteome</keyword>
<dbReference type="AlphaFoldDB" id="A0A6L5Z077"/>
<dbReference type="EMBL" id="WIND01000006">
    <property type="protein sequence ID" value="MSU89927.1"/>
    <property type="molecule type" value="Genomic_DNA"/>
</dbReference>
<evidence type="ECO:0000256" key="1">
    <source>
        <dbReference type="SAM" id="Coils"/>
    </source>
</evidence>
<dbReference type="Proteomes" id="UP000474957">
    <property type="component" value="Unassembled WGS sequence"/>
</dbReference>
<evidence type="ECO:0000313" key="4">
    <source>
        <dbReference type="EMBL" id="MSU89927.1"/>
    </source>
</evidence>
<evidence type="ECO:0000313" key="5">
    <source>
        <dbReference type="Proteomes" id="UP000474957"/>
    </source>
</evidence>
<feature type="chain" id="PRO_5026842791" evidence="3">
    <location>
        <begin position="23"/>
        <end position="205"/>
    </location>
</feature>
<keyword evidence="1" id="KW-0175">Coiled coil</keyword>
<dbReference type="Pfam" id="PF03938">
    <property type="entry name" value="OmpH"/>
    <property type="match status" value="1"/>
</dbReference>
<dbReference type="InterPro" id="IPR024930">
    <property type="entry name" value="Skp_dom_sf"/>
</dbReference>
<sequence>MPARRHVLALLAVLLPAAPVAAQDGDFPVARSAEQPPAFLILDQDRLFSGSRHGRQIIDRNEAEADALRAEGEQLDRQFEAEERTLTQRRSELEPNEFRRLADAFDEKVVATRREQEEKAAQLNQRIERRRREFFRRVGPVLLEILEQTGAVAIIEQRSVLIAKQDLNITDEAIKRLDTTFVGEQHQDPDAGDAATDTDPPGDEE</sequence>
<evidence type="ECO:0000256" key="3">
    <source>
        <dbReference type="SAM" id="SignalP"/>
    </source>
</evidence>
<dbReference type="SUPFAM" id="SSF111384">
    <property type="entry name" value="OmpH-like"/>
    <property type="match status" value="1"/>
</dbReference>
<dbReference type="SMART" id="SM00935">
    <property type="entry name" value="OmpH"/>
    <property type="match status" value="1"/>
</dbReference>
<proteinExistence type="predicted"/>
<dbReference type="RefSeq" id="WP_154446414.1">
    <property type="nucleotide sequence ID" value="NZ_WIND01000006.1"/>
</dbReference>
<organism evidence="4 5">
    <name type="scientific">Halovulum marinum</name>
    <dbReference type="NCBI Taxonomy" id="2662447"/>
    <lineage>
        <taxon>Bacteria</taxon>
        <taxon>Pseudomonadati</taxon>
        <taxon>Pseudomonadota</taxon>
        <taxon>Alphaproteobacteria</taxon>
        <taxon>Rhodobacterales</taxon>
        <taxon>Paracoccaceae</taxon>
        <taxon>Halovulum</taxon>
    </lineage>
</organism>
<protein>
    <submittedName>
        <fullName evidence="4">OmpH family outer membrane protein</fullName>
    </submittedName>
</protein>
<feature type="signal peptide" evidence="3">
    <location>
        <begin position="1"/>
        <end position="22"/>
    </location>
</feature>
<name>A0A6L5Z077_9RHOB</name>
<comment type="caution">
    <text evidence="4">The sequence shown here is derived from an EMBL/GenBank/DDBJ whole genome shotgun (WGS) entry which is preliminary data.</text>
</comment>
<feature type="region of interest" description="Disordered" evidence="2">
    <location>
        <begin position="181"/>
        <end position="205"/>
    </location>
</feature>